<dbReference type="InterPro" id="IPR000683">
    <property type="entry name" value="Gfo/Idh/MocA-like_OxRdtase_N"/>
</dbReference>
<dbReference type="RefSeq" id="WP_097147352.1">
    <property type="nucleotide sequence ID" value="NZ_OBEA01000008.1"/>
</dbReference>
<dbReference type="EMBL" id="PGTD01000011">
    <property type="protein sequence ID" value="PJE31004.1"/>
    <property type="molecule type" value="Genomic_DNA"/>
</dbReference>
<accession>A0A285JFF4</accession>
<dbReference type="Proteomes" id="UP000231702">
    <property type="component" value="Unassembled WGS sequence"/>
</dbReference>
<dbReference type="InterPro" id="IPR050984">
    <property type="entry name" value="Gfo/Idh/MocA_domain"/>
</dbReference>
<comment type="similarity">
    <text evidence="1">Belongs to the Gfo/Idh/MocA family.</text>
</comment>
<evidence type="ECO:0000259" key="4">
    <source>
        <dbReference type="Pfam" id="PF22725"/>
    </source>
</evidence>
<evidence type="ECO:0000313" key="8">
    <source>
        <dbReference type="Proteomes" id="UP000231702"/>
    </source>
</evidence>
<dbReference type="Gene3D" id="3.40.50.720">
    <property type="entry name" value="NAD(P)-binding Rossmann-like Domain"/>
    <property type="match status" value="1"/>
</dbReference>
<evidence type="ECO:0000256" key="2">
    <source>
        <dbReference type="ARBA" id="ARBA00023002"/>
    </source>
</evidence>
<evidence type="ECO:0000313" key="7">
    <source>
        <dbReference type="Proteomes" id="UP000231655"/>
    </source>
</evidence>
<evidence type="ECO:0000256" key="1">
    <source>
        <dbReference type="ARBA" id="ARBA00010928"/>
    </source>
</evidence>
<dbReference type="GO" id="GO:0016491">
    <property type="term" value="F:oxidoreductase activity"/>
    <property type="evidence" value="ECO:0007669"/>
    <property type="project" value="UniProtKB-KW"/>
</dbReference>
<dbReference type="PANTHER" id="PTHR22604">
    <property type="entry name" value="OXIDOREDUCTASES"/>
    <property type="match status" value="1"/>
</dbReference>
<proteinExistence type="inferred from homology"/>
<name>A0A285JFF4_9RHOB</name>
<dbReference type="SUPFAM" id="SSF51735">
    <property type="entry name" value="NAD(P)-binding Rossmann-fold domains"/>
    <property type="match status" value="1"/>
</dbReference>
<dbReference type="EMBL" id="OBEA01000008">
    <property type="protein sequence ID" value="SNY59004.1"/>
    <property type="molecule type" value="Genomic_DNA"/>
</dbReference>
<dbReference type="SUPFAM" id="SSF55347">
    <property type="entry name" value="Glyceraldehyde-3-phosphate dehydrogenase-like, C-terminal domain"/>
    <property type="match status" value="1"/>
</dbReference>
<dbReference type="PANTHER" id="PTHR22604:SF105">
    <property type="entry name" value="TRANS-1,2-DIHYDROBENZENE-1,2-DIOL DEHYDROGENASE"/>
    <property type="match status" value="1"/>
</dbReference>
<sequence length="321" mass="35261">MSHEPVRWGILGAANFAINVMGPAIHAAKGAEIRAVASSSEEKIAPFRAFAPGIRYHASYEALLADPEIDAVYIPLPNHIHVEWTIKALEAGKHVLCEKPIAMQEADFDRLIAARDASGLLASEAFMIVHHPQWQRVKALLAAGEIGELLQVNAMFTYENSDMGNIRNKPETGGGGLRDIGVYTFGATRFATGQEPVAMKDARMELRHGVDTLSANVFDFGGFDLHSLVSTRMMGRQEMQFHGSEGSIVVSCPFNALHFSQAELRINRAGEERLERFPRFDQYILQVEAFGAAMRGEASWPWPLEAARGTQAMIDQALSAD</sequence>
<evidence type="ECO:0000313" key="5">
    <source>
        <dbReference type="EMBL" id="PJE31004.1"/>
    </source>
</evidence>
<gene>
    <name evidence="5" type="ORF">CVM39_04200</name>
    <name evidence="6" type="ORF">SAMN06297129_3671</name>
</gene>
<dbReference type="InterPro" id="IPR036291">
    <property type="entry name" value="NAD(P)-bd_dom_sf"/>
</dbReference>
<feature type="domain" description="GFO/IDH/MocA-like oxidoreductase" evidence="4">
    <location>
        <begin position="134"/>
        <end position="249"/>
    </location>
</feature>
<protein>
    <submittedName>
        <fullName evidence="5">Gfo/Idh/MocA family oxidoreductase</fullName>
    </submittedName>
    <submittedName>
        <fullName evidence="6">Predicted dehydrogenase</fullName>
    </submittedName>
</protein>
<dbReference type="Pfam" id="PF22725">
    <property type="entry name" value="GFO_IDH_MocA_C3"/>
    <property type="match status" value="1"/>
</dbReference>
<dbReference type="Proteomes" id="UP000231655">
    <property type="component" value="Unassembled WGS sequence"/>
</dbReference>
<dbReference type="GO" id="GO:0000166">
    <property type="term" value="F:nucleotide binding"/>
    <property type="evidence" value="ECO:0007669"/>
    <property type="project" value="InterPro"/>
</dbReference>
<keyword evidence="8" id="KW-1185">Reference proteome</keyword>
<dbReference type="Pfam" id="PF01408">
    <property type="entry name" value="GFO_IDH_MocA"/>
    <property type="match status" value="1"/>
</dbReference>
<evidence type="ECO:0000313" key="6">
    <source>
        <dbReference type="EMBL" id="SNY59004.1"/>
    </source>
</evidence>
<dbReference type="AlphaFoldDB" id="A0A285JFF4"/>
<dbReference type="OrthoDB" id="9815825at2"/>
<dbReference type="Gene3D" id="3.30.360.10">
    <property type="entry name" value="Dihydrodipicolinate Reductase, domain 2"/>
    <property type="match status" value="1"/>
</dbReference>
<keyword evidence="2" id="KW-0560">Oxidoreductase</keyword>
<dbReference type="InterPro" id="IPR055170">
    <property type="entry name" value="GFO_IDH_MocA-like_dom"/>
</dbReference>
<evidence type="ECO:0000259" key="3">
    <source>
        <dbReference type="Pfam" id="PF01408"/>
    </source>
</evidence>
<reference evidence="5 8" key="2">
    <citation type="journal article" date="2018" name="Int. J. Syst. Evol. Microbiol.">
        <title>Pseudooceanicola lipolyticus sp. nov., a marine alphaproteobacterium, reclassification of Oceanicola flagellatus as Pseudooceanicola flagellatus comb. nov. and emended description of the genus Pseudooceanicola.</title>
        <authorList>
            <person name="Huang M.-M."/>
            <person name="Guo L.-L."/>
            <person name="Wu Y.-H."/>
            <person name="Lai Q.-L."/>
            <person name="Shao Z.-Z."/>
            <person name="Wang C.-S."/>
            <person name="Wu M."/>
            <person name="Xu X.-W."/>
        </authorList>
    </citation>
    <scope>NUCLEOTIDE SEQUENCE [LARGE SCALE GENOMIC DNA]</scope>
    <source>
        <strain evidence="5 8">Ar-45</strain>
    </source>
</reference>
<feature type="domain" description="Gfo/Idh/MocA-like oxidoreductase N-terminal" evidence="3">
    <location>
        <begin position="6"/>
        <end position="122"/>
    </location>
</feature>
<reference evidence="6 7" key="1">
    <citation type="submission" date="2017-09" db="EMBL/GenBank/DDBJ databases">
        <authorList>
            <person name="Ehlers B."/>
            <person name="Leendertz F.H."/>
        </authorList>
    </citation>
    <scope>NUCLEOTIDE SEQUENCE [LARGE SCALE GENOMIC DNA]</scope>
    <source>
        <strain evidence="6 7">CGMCC 1.12662</strain>
    </source>
</reference>
<organism evidence="6 7">
    <name type="scientific">Pseudooceanicola antarcticus</name>
    <dbReference type="NCBI Taxonomy" id="1247613"/>
    <lineage>
        <taxon>Bacteria</taxon>
        <taxon>Pseudomonadati</taxon>
        <taxon>Pseudomonadota</taxon>
        <taxon>Alphaproteobacteria</taxon>
        <taxon>Rhodobacterales</taxon>
        <taxon>Paracoccaceae</taxon>
        <taxon>Pseudooceanicola</taxon>
    </lineage>
</organism>